<dbReference type="EMBL" id="JAINUG010000030">
    <property type="protein sequence ID" value="KAJ8409471.1"/>
    <property type="molecule type" value="Genomic_DNA"/>
</dbReference>
<sequence length="75" mass="8633">MPIWRGGGLLGVQWLPYREVVDDPMHFTHDSQCEDTLQDLRRHHAELRVLLAESAATPQTAQQRRDQLAVQQFPA</sequence>
<keyword evidence="3" id="KW-1185">Reference proteome</keyword>
<proteinExistence type="predicted"/>
<accession>A0AAD7SVE1</accession>
<feature type="region of interest" description="Disordered" evidence="1">
    <location>
        <begin position="56"/>
        <end position="75"/>
    </location>
</feature>
<dbReference type="Proteomes" id="UP001221898">
    <property type="component" value="Unassembled WGS sequence"/>
</dbReference>
<organism evidence="2 3">
    <name type="scientific">Aldrovandia affinis</name>
    <dbReference type="NCBI Taxonomy" id="143900"/>
    <lineage>
        <taxon>Eukaryota</taxon>
        <taxon>Metazoa</taxon>
        <taxon>Chordata</taxon>
        <taxon>Craniata</taxon>
        <taxon>Vertebrata</taxon>
        <taxon>Euteleostomi</taxon>
        <taxon>Actinopterygii</taxon>
        <taxon>Neopterygii</taxon>
        <taxon>Teleostei</taxon>
        <taxon>Notacanthiformes</taxon>
        <taxon>Halosauridae</taxon>
        <taxon>Aldrovandia</taxon>
    </lineage>
</organism>
<comment type="caution">
    <text evidence="2">The sequence shown here is derived from an EMBL/GenBank/DDBJ whole genome shotgun (WGS) entry which is preliminary data.</text>
</comment>
<reference evidence="2" key="1">
    <citation type="journal article" date="2023" name="Science">
        <title>Genome structures resolve the early diversification of teleost fishes.</title>
        <authorList>
            <person name="Parey E."/>
            <person name="Louis A."/>
            <person name="Montfort J."/>
            <person name="Bouchez O."/>
            <person name="Roques C."/>
            <person name="Iampietro C."/>
            <person name="Lluch J."/>
            <person name="Castinel A."/>
            <person name="Donnadieu C."/>
            <person name="Desvignes T."/>
            <person name="Floi Bucao C."/>
            <person name="Jouanno E."/>
            <person name="Wen M."/>
            <person name="Mejri S."/>
            <person name="Dirks R."/>
            <person name="Jansen H."/>
            <person name="Henkel C."/>
            <person name="Chen W.J."/>
            <person name="Zahm M."/>
            <person name="Cabau C."/>
            <person name="Klopp C."/>
            <person name="Thompson A.W."/>
            <person name="Robinson-Rechavi M."/>
            <person name="Braasch I."/>
            <person name="Lecointre G."/>
            <person name="Bobe J."/>
            <person name="Postlethwait J.H."/>
            <person name="Berthelot C."/>
            <person name="Roest Crollius H."/>
            <person name="Guiguen Y."/>
        </authorList>
    </citation>
    <scope>NUCLEOTIDE SEQUENCE</scope>
    <source>
        <strain evidence="2">NC1722</strain>
    </source>
</reference>
<evidence type="ECO:0000256" key="1">
    <source>
        <dbReference type="SAM" id="MobiDB-lite"/>
    </source>
</evidence>
<evidence type="ECO:0000313" key="2">
    <source>
        <dbReference type="EMBL" id="KAJ8409471.1"/>
    </source>
</evidence>
<gene>
    <name evidence="2" type="ORF">AAFF_G00228720</name>
</gene>
<protein>
    <submittedName>
        <fullName evidence="2">Uncharacterized protein</fullName>
    </submittedName>
</protein>
<name>A0AAD7SVE1_9TELE</name>
<evidence type="ECO:0000313" key="3">
    <source>
        <dbReference type="Proteomes" id="UP001221898"/>
    </source>
</evidence>
<dbReference type="AlphaFoldDB" id="A0AAD7SVE1"/>